<dbReference type="PANTHER" id="PTHR43792">
    <property type="entry name" value="GNAT FAMILY, PUTATIVE (AFU_ORTHOLOGUE AFUA_3G00765)-RELATED-RELATED"/>
    <property type="match status" value="1"/>
</dbReference>
<protein>
    <submittedName>
        <fullName evidence="2">N-acetyltransferase</fullName>
    </submittedName>
</protein>
<reference evidence="3" key="1">
    <citation type="submission" date="2019-02" db="EMBL/GenBank/DDBJ databases">
        <title>Isolation and identification of novel species under the genus Muribaculum.</title>
        <authorList>
            <person name="Miyake S."/>
            <person name="Ding Y."/>
            <person name="Low A."/>
            <person name="Soh M."/>
            <person name="Seedorf H."/>
        </authorList>
    </citation>
    <scope>NUCLEOTIDE SEQUENCE [LARGE SCALE GENOMIC DNA]</scope>
    <source>
        <strain evidence="3">H5</strain>
    </source>
</reference>
<proteinExistence type="predicted"/>
<gene>
    <name evidence="2" type="ORF">E7747_01475</name>
</gene>
<evidence type="ECO:0000313" key="3">
    <source>
        <dbReference type="Proteomes" id="UP000297149"/>
    </source>
</evidence>
<dbReference type="PANTHER" id="PTHR43792:SF1">
    <property type="entry name" value="N-ACETYLTRANSFERASE DOMAIN-CONTAINING PROTEIN"/>
    <property type="match status" value="1"/>
</dbReference>
<feature type="domain" description="N-acetyltransferase" evidence="1">
    <location>
        <begin position="10"/>
        <end position="175"/>
    </location>
</feature>
<dbReference type="EMBL" id="CP039396">
    <property type="protein sequence ID" value="QCD41089.1"/>
    <property type="molecule type" value="Genomic_DNA"/>
</dbReference>
<dbReference type="AlphaFoldDB" id="A0A4P7VZT9"/>
<dbReference type="Proteomes" id="UP000297149">
    <property type="component" value="Chromosome"/>
</dbReference>
<organism evidence="2 3">
    <name type="scientific">Duncaniella dubosii</name>
    <dbReference type="NCBI Taxonomy" id="2518971"/>
    <lineage>
        <taxon>Bacteria</taxon>
        <taxon>Pseudomonadati</taxon>
        <taxon>Bacteroidota</taxon>
        <taxon>Bacteroidia</taxon>
        <taxon>Bacteroidales</taxon>
        <taxon>Muribaculaceae</taxon>
        <taxon>Duncaniella</taxon>
    </lineage>
</organism>
<dbReference type="InterPro" id="IPR051531">
    <property type="entry name" value="N-acetyltransferase"/>
</dbReference>
<evidence type="ECO:0000313" key="2">
    <source>
        <dbReference type="EMBL" id="QCD41089.1"/>
    </source>
</evidence>
<keyword evidence="2" id="KW-0808">Transferase</keyword>
<dbReference type="InterPro" id="IPR000182">
    <property type="entry name" value="GNAT_dom"/>
</dbReference>
<dbReference type="InterPro" id="IPR016181">
    <property type="entry name" value="Acyl_CoA_acyltransferase"/>
</dbReference>
<evidence type="ECO:0000259" key="1">
    <source>
        <dbReference type="PROSITE" id="PS51186"/>
    </source>
</evidence>
<dbReference type="KEGG" id="ddb:E7747_01475"/>
<keyword evidence="3" id="KW-1185">Reference proteome</keyword>
<sequence>MMIYIETERLILRSWKPEDLPLFIAMNKDSRVMRYFPATLSDAETEAFYNRIQNEFDSKGWGLYAVEIKSTGEFIGYVGLHEIGFDADFTPGVEIGWRLAADYHNQGYATEAAKAVLSLAKSVGIERLFSFTAKINAPSERVMQKIGMVKAGEFRHPNLSDDSPLCVHELYKIDL</sequence>
<accession>A0A4P7VZT9</accession>
<dbReference type="PROSITE" id="PS51186">
    <property type="entry name" value="GNAT"/>
    <property type="match status" value="1"/>
</dbReference>
<dbReference type="Pfam" id="PF13302">
    <property type="entry name" value="Acetyltransf_3"/>
    <property type="match status" value="1"/>
</dbReference>
<dbReference type="Gene3D" id="3.40.630.30">
    <property type="match status" value="1"/>
</dbReference>
<name>A0A4P7VZT9_9BACT</name>
<dbReference type="SUPFAM" id="SSF55729">
    <property type="entry name" value="Acyl-CoA N-acyltransferases (Nat)"/>
    <property type="match status" value="1"/>
</dbReference>
<dbReference type="GO" id="GO:0016747">
    <property type="term" value="F:acyltransferase activity, transferring groups other than amino-acyl groups"/>
    <property type="evidence" value="ECO:0007669"/>
    <property type="project" value="InterPro"/>
</dbReference>